<feature type="transmembrane region" description="Helical" evidence="2">
    <location>
        <begin position="88"/>
        <end position="108"/>
    </location>
</feature>
<evidence type="ECO:0000259" key="4">
    <source>
        <dbReference type="Pfam" id="PF19040"/>
    </source>
</evidence>
<feature type="region of interest" description="Disordered" evidence="1">
    <location>
        <begin position="401"/>
        <end position="422"/>
    </location>
</feature>
<gene>
    <name evidence="5" type="ORF">JOF43_000199</name>
</gene>
<keyword evidence="2" id="KW-1133">Transmembrane helix</keyword>
<dbReference type="PANTHER" id="PTHR23028:SF53">
    <property type="entry name" value="ACYL_TRANSF_3 DOMAIN-CONTAINING PROTEIN"/>
    <property type="match status" value="1"/>
</dbReference>
<evidence type="ECO:0000313" key="5">
    <source>
        <dbReference type="EMBL" id="MBP2380242.1"/>
    </source>
</evidence>
<accession>A0ABS4WVL1</accession>
<dbReference type="Pfam" id="PF19040">
    <property type="entry name" value="SGNH"/>
    <property type="match status" value="1"/>
</dbReference>
<keyword evidence="6" id="KW-1185">Reference proteome</keyword>
<feature type="transmembrane region" description="Helical" evidence="2">
    <location>
        <begin position="241"/>
        <end position="259"/>
    </location>
</feature>
<feature type="transmembrane region" description="Helical" evidence="2">
    <location>
        <begin position="159"/>
        <end position="175"/>
    </location>
</feature>
<dbReference type="InterPro" id="IPR043968">
    <property type="entry name" value="SGNH"/>
</dbReference>
<reference evidence="5 6" key="1">
    <citation type="submission" date="2021-03" db="EMBL/GenBank/DDBJ databases">
        <title>Sequencing the genomes of 1000 actinobacteria strains.</title>
        <authorList>
            <person name="Klenk H.-P."/>
        </authorList>
    </citation>
    <scope>NUCLEOTIDE SEQUENCE [LARGE SCALE GENOMIC DNA]</scope>
    <source>
        <strain evidence="5 6">DSM 14566</strain>
    </source>
</reference>
<feature type="transmembrane region" description="Helical" evidence="2">
    <location>
        <begin position="182"/>
        <end position="201"/>
    </location>
</feature>
<feature type="transmembrane region" description="Helical" evidence="2">
    <location>
        <begin position="207"/>
        <end position="229"/>
    </location>
</feature>
<feature type="domain" description="Acyltransferase 3" evidence="3">
    <location>
        <begin position="23"/>
        <end position="352"/>
    </location>
</feature>
<evidence type="ECO:0000313" key="6">
    <source>
        <dbReference type="Proteomes" id="UP001519290"/>
    </source>
</evidence>
<proteinExistence type="predicted"/>
<name>A0ABS4WVL1_9MICO</name>
<dbReference type="Proteomes" id="UP001519290">
    <property type="component" value="Unassembled WGS sequence"/>
</dbReference>
<keyword evidence="2" id="KW-0812">Transmembrane</keyword>
<evidence type="ECO:0000259" key="3">
    <source>
        <dbReference type="Pfam" id="PF01757"/>
    </source>
</evidence>
<feature type="transmembrane region" description="Helical" evidence="2">
    <location>
        <begin position="265"/>
        <end position="288"/>
    </location>
</feature>
<feature type="transmembrane region" description="Helical" evidence="2">
    <location>
        <begin position="300"/>
        <end position="318"/>
    </location>
</feature>
<dbReference type="RefSeq" id="WP_209897972.1">
    <property type="nucleotide sequence ID" value="NZ_BAAAJW010000006.1"/>
</dbReference>
<feature type="transmembrane region" description="Helical" evidence="2">
    <location>
        <begin position="334"/>
        <end position="352"/>
    </location>
</feature>
<dbReference type="InterPro" id="IPR050879">
    <property type="entry name" value="Acyltransferase_3"/>
</dbReference>
<protein>
    <submittedName>
        <fullName evidence="5">Peptidoglycan/LPS O-acetylase OafA/YrhL</fullName>
    </submittedName>
</protein>
<feature type="transmembrane region" description="Helical" evidence="2">
    <location>
        <begin position="47"/>
        <end position="67"/>
    </location>
</feature>
<feature type="transmembrane region" description="Helical" evidence="2">
    <location>
        <begin position="25"/>
        <end position="41"/>
    </location>
</feature>
<feature type="transmembrane region" description="Helical" evidence="2">
    <location>
        <begin position="372"/>
        <end position="394"/>
    </location>
</feature>
<feature type="domain" description="SGNH" evidence="4">
    <location>
        <begin position="445"/>
        <end position="670"/>
    </location>
</feature>
<dbReference type="EMBL" id="JAGIOD010000001">
    <property type="protein sequence ID" value="MBP2380242.1"/>
    <property type="molecule type" value="Genomic_DNA"/>
</dbReference>
<sequence>MTAVGETTSAAPAARKSGFRPDVQGLRAIAVAFVVLYHSGVSWLSGGFVGVDVFFVISGFLITTHLLESLESTGRIAFGSFYAKRARRILPASLLVGILTVLVAWVWMPPLLMKEVARGAVAAALYVPNMLFAVEGTDYLAETSPSVFQHYWSLGIEEQFYLFWPAVLALGFWLCRRSERRLLLLAAALVLASFVLCVSLMNVSQPWVFFSLPTRAWELGAGALAAFLMRSGARWLRAPRTGVLSWVGLGLLLVVGLVYTETTPFPGYTAALPVLATVLLIIGGAAPGRLNANGLLSRRPFQFVGAISYSLYLVHWPLQVIPQVAVGQDDPLPLWLRLGLGAVSVPLAWLLFRFVERPVISWPTLRSRSQLWTGAAALATSAVLIATAGGSYYLTSATGETATDQAAGEETQLEKDPAGTGYVPENLTPALEEAEADNPTIYTDDCHRSQDSTDSSGCQVGENEDAPVVFLFGDSHAASWYPALAELAEQGRIRLDTNTKSSCPSVEVPLQLEGVPYTECDTWRDGVIDRINSEQPDLVLLANYGAVRPDLRSGGDFASRWQDGTASTIEAIDGPTVDVLADVPDQGETSAVCLSNHLEDTAQCAVDRAEAFDPAVTEAERAAAESAGARYVDLTPYLCNDRMCPPIIGNVLVYRDGHHLTTRFSRLMAEPLGEEIEASLE</sequence>
<dbReference type="PANTHER" id="PTHR23028">
    <property type="entry name" value="ACETYLTRANSFERASE"/>
    <property type="match status" value="1"/>
</dbReference>
<dbReference type="InterPro" id="IPR002656">
    <property type="entry name" value="Acyl_transf_3_dom"/>
</dbReference>
<dbReference type="Pfam" id="PF01757">
    <property type="entry name" value="Acyl_transf_3"/>
    <property type="match status" value="1"/>
</dbReference>
<keyword evidence="2" id="KW-0472">Membrane</keyword>
<comment type="caution">
    <text evidence="5">The sequence shown here is derived from an EMBL/GenBank/DDBJ whole genome shotgun (WGS) entry which is preliminary data.</text>
</comment>
<evidence type="ECO:0000256" key="2">
    <source>
        <dbReference type="SAM" id="Phobius"/>
    </source>
</evidence>
<evidence type="ECO:0000256" key="1">
    <source>
        <dbReference type="SAM" id="MobiDB-lite"/>
    </source>
</evidence>
<organism evidence="5 6">
    <name type="scientific">Brachybacterium sacelli</name>
    <dbReference type="NCBI Taxonomy" id="173364"/>
    <lineage>
        <taxon>Bacteria</taxon>
        <taxon>Bacillati</taxon>
        <taxon>Actinomycetota</taxon>
        <taxon>Actinomycetes</taxon>
        <taxon>Micrococcales</taxon>
        <taxon>Dermabacteraceae</taxon>
        <taxon>Brachybacterium</taxon>
    </lineage>
</organism>